<gene>
    <name evidence="3" type="primary">LOC112685402</name>
    <name evidence="1" type="ORF">g.98365</name>
</gene>
<dbReference type="GeneID" id="112685402"/>
<proteinExistence type="predicted"/>
<dbReference type="RefSeq" id="XP_025413053.1">
    <property type="nucleotide sequence ID" value="XM_025557268.1"/>
</dbReference>
<name>A0A2S2QF08_9HEMI</name>
<dbReference type="EMBL" id="GGMS01007103">
    <property type="protein sequence ID" value="MBY76306.1"/>
    <property type="molecule type" value="Transcribed_RNA"/>
</dbReference>
<organism evidence="1">
    <name type="scientific">Sipha flava</name>
    <name type="common">yellow sugarcane aphid</name>
    <dbReference type="NCBI Taxonomy" id="143950"/>
    <lineage>
        <taxon>Eukaryota</taxon>
        <taxon>Metazoa</taxon>
        <taxon>Ecdysozoa</taxon>
        <taxon>Arthropoda</taxon>
        <taxon>Hexapoda</taxon>
        <taxon>Insecta</taxon>
        <taxon>Pterygota</taxon>
        <taxon>Neoptera</taxon>
        <taxon>Paraneoptera</taxon>
        <taxon>Hemiptera</taxon>
        <taxon>Sternorrhyncha</taxon>
        <taxon>Aphidomorpha</taxon>
        <taxon>Aphidoidea</taxon>
        <taxon>Aphididae</taxon>
        <taxon>Sipha</taxon>
    </lineage>
</organism>
<sequence length="298" mass="34449">MLEKDVLEKAINQDVQLQGITAVVPVEILPTLTTWLYMWLMPREVLRFLITSSWEMEYKQESLLTAFRFVGIFPYVVKDAVAKARTTLNGPGGVVVVGPFAVTRRLIWTWSMTVNDNISQVCLEVTYDPAIGLVVRVTFQCIFWQMTPEKKPTLEMWELIPSNSTADCTLETLWDWVEPETVILSWQMVQESPDHGTLIQVNVLANPSWTRITAFDCIKIILKNNNNYKPKSKKQHRTVVNRSKVEQPVSYSVESKLTKLDYLKLSEPWVYKRTRRNDCNRIVYSLIITNSKFQGLII</sequence>
<dbReference type="AlphaFoldDB" id="A0A2S2QF08"/>
<evidence type="ECO:0000313" key="1">
    <source>
        <dbReference type="EMBL" id="MBY76306.1"/>
    </source>
</evidence>
<reference evidence="1" key="1">
    <citation type="submission" date="2018-04" db="EMBL/GenBank/DDBJ databases">
        <title>Transcriptome assembly of Sipha flava.</title>
        <authorList>
            <person name="Scully E.D."/>
            <person name="Geib S.M."/>
            <person name="Palmer N.A."/>
            <person name="Koch K."/>
            <person name="Bradshaw J."/>
            <person name="Heng-Moss T."/>
            <person name="Sarath G."/>
        </authorList>
    </citation>
    <scope>NUCLEOTIDE SEQUENCE</scope>
</reference>
<evidence type="ECO:0000313" key="2">
    <source>
        <dbReference type="Proteomes" id="UP000694846"/>
    </source>
</evidence>
<dbReference type="OrthoDB" id="10664528at2759"/>
<reference evidence="3" key="2">
    <citation type="submission" date="2025-04" db="UniProtKB">
        <authorList>
            <consortium name="RefSeq"/>
        </authorList>
    </citation>
    <scope>IDENTIFICATION</scope>
    <source>
        <tissue evidence="3">Whole body</tissue>
    </source>
</reference>
<dbReference type="Proteomes" id="UP000694846">
    <property type="component" value="Unplaced"/>
</dbReference>
<keyword evidence="2" id="KW-1185">Reference proteome</keyword>
<evidence type="ECO:0000313" key="3">
    <source>
        <dbReference type="RefSeq" id="XP_025413053.1"/>
    </source>
</evidence>
<protein>
    <submittedName>
        <fullName evidence="3">Uncharacterized protein LOC112685402</fullName>
    </submittedName>
</protein>
<accession>A0A2S2QF08</accession>